<reference evidence="3" key="2">
    <citation type="journal article" date="2023" name="IMA Fungus">
        <title>Comparative genomic study of the Penicillium genus elucidates a diverse pangenome and 15 lateral gene transfer events.</title>
        <authorList>
            <person name="Petersen C."/>
            <person name="Sorensen T."/>
            <person name="Nielsen M.R."/>
            <person name="Sondergaard T.E."/>
            <person name="Sorensen J.L."/>
            <person name="Fitzpatrick D.A."/>
            <person name="Frisvad J.C."/>
            <person name="Nielsen K.L."/>
        </authorList>
    </citation>
    <scope>NUCLEOTIDE SEQUENCE</scope>
    <source>
        <strain evidence="3">IBT 17660</strain>
    </source>
</reference>
<gene>
    <name evidence="3" type="ORF">N7530_002566</name>
</gene>
<dbReference type="GO" id="GO:0005524">
    <property type="term" value="F:ATP binding"/>
    <property type="evidence" value="ECO:0007669"/>
    <property type="project" value="InterPro"/>
</dbReference>
<dbReference type="OrthoDB" id="10042665at2759"/>
<feature type="compositionally biased region" description="Basic and acidic residues" evidence="1">
    <location>
        <begin position="50"/>
        <end position="60"/>
    </location>
</feature>
<dbReference type="SUPFAM" id="SSF51735">
    <property type="entry name" value="NAD(P)-binding Rossmann-fold domains"/>
    <property type="match status" value="1"/>
</dbReference>
<dbReference type="InterPro" id="IPR056599">
    <property type="entry name" value="AAA_lid_fung"/>
</dbReference>
<feature type="compositionally biased region" description="Basic and acidic residues" evidence="1">
    <location>
        <begin position="977"/>
        <end position="992"/>
    </location>
</feature>
<feature type="region of interest" description="Disordered" evidence="1">
    <location>
        <begin position="1"/>
        <end position="80"/>
    </location>
</feature>
<dbReference type="Proteomes" id="UP001147760">
    <property type="component" value="Unassembled WGS sequence"/>
</dbReference>
<evidence type="ECO:0000313" key="3">
    <source>
        <dbReference type="EMBL" id="KAJ5483320.1"/>
    </source>
</evidence>
<feature type="region of interest" description="Disordered" evidence="1">
    <location>
        <begin position="291"/>
        <end position="310"/>
    </location>
</feature>
<dbReference type="Gene3D" id="3.40.50.720">
    <property type="entry name" value="NAD(P)-binding Rossmann-like Domain"/>
    <property type="match status" value="1"/>
</dbReference>
<dbReference type="PANTHER" id="PTHR46411:SF3">
    <property type="entry name" value="AAA+ ATPASE DOMAIN-CONTAINING PROTEIN"/>
    <property type="match status" value="1"/>
</dbReference>
<protein>
    <recommendedName>
        <fullName evidence="2">AAA+ ATPase domain-containing protein</fullName>
    </recommendedName>
</protein>
<feature type="compositionally biased region" description="Low complexity" evidence="1">
    <location>
        <begin position="31"/>
        <end position="49"/>
    </location>
</feature>
<dbReference type="PANTHER" id="PTHR46411">
    <property type="entry name" value="FAMILY ATPASE, PUTATIVE-RELATED"/>
    <property type="match status" value="1"/>
</dbReference>
<comment type="caution">
    <text evidence="3">The sequence shown here is derived from an EMBL/GenBank/DDBJ whole genome shotgun (WGS) entry which is preliminary data.</text>
</comment>
<dbReference type="SUPFAM" id="SSF52540">
    <property type="entry name" value="P-loop containing nucleoside triphosphate hydrolases"/>
    <property type="match status" value="1"/>
</dbReference>
<dbReference type="Pfam" id="PF23232">
    <property type="entry name" value="AAA_lid_13"/>
    <property type="match status" value="1"/>
</dbReference>
<dbReference type="InterPro" id="IPR036291">
    <property type="entry name" value="NAD(P)-bd_dom_sf"/>
</dbReference>
<organism evidence="3 4">
    <name type="scientific">Penicillium desertorum</name>
    <dbReference type="NCBI Taxonomy" id="1303715"/>
    <lineage>
        <taxon>Eukaryota</taxon>
        <taxon>Fungi</taxon>
        <taxon>Dikarya</taxon>
        <taxon>Ascomycota</taxon>
        <taxon>Pezizomycotina</taxon>
        <taxon>Eurotiomycetes</taxon>
        <taxon>Eurotiomycetidae</taxon>
        <taxon>Eurotiales</taxon>
        <taxon>Aspergillaceae</taxon>
        <taxon>Penicillium</taxon>
    </lineage>
</organism>
<feature type="region of interest" description="Disordered" evidence="1">
    <location>
        <begin position="927"/>
        <end position="1011"/>
    </location>
</feature>
<dbReference type="Gene3D" id="3.40.50.300">
    <property type="entry name" value="P-loop containing nucleotide triphosphate hydrolases"/>
    <property type="match status" value="1"/>
</dbReference>
<feature type="domain" description="AAA+ ATPase" evidence="2">
    <location>
        <begin position="669"/>
        <end position="796"/>
    </location>
</feature>
<evidence type="ECO:0000256" key="1">
    <source>
        <dbReference type="SAM" id="MobiDB-lite"/>
    </source>
</evidence>
<sequence>MATALVDSINPHSLGLSSEPSDFTPAADSNTDSSQDETSTPSSSLSSDSANKDQSSKTEDEPQNAKLNERNEEEPRLEDTKDDPWVIGYWNRMTTRFEQRSSLQERIQDVPARLFHEAMLHRLFHDRLEALEAAILGPQKLDPTNYNKSKVPDSEATTKWLSWQEYSVVCDVPDSKGEWKHVPEIDNSPHSVIETLIEEPLSFRAARSITTKQSPGAVAGTKMTIDGREASLPMFQIRLRSPILLKVLNEVTDQLPQRGPHEHKVSFMRPFKLLTLFWKELLEHQKKLEQIHGDSTAESQDPSTAIGPLKETESPKALEHLRLLNEFMANHLGHVFKLREDFEKGTARKVAFCDLWHLFRPGTTVRTPAAKQIQLYRVIRVTGGRPLYSIASDPPANYAGVKLKDQGYSPGSFIVECFYIDFDGAQYGPVNRTFQIRKYEGERDMTALPVYPLQCDPDHESIREAMVTRGENFALLSNPHKTAHKEYRGLTLDKHPEQVESQVIIDFQLAFLEMSDNKPQIGLDSLVDHDPRETNLGYLHCVRCGSEGCCGNDYIVPDSGIDEKEEQEFKGLNGSLIDSTGYAEDLTRDQKALLPFKVYGFVLRSRKWATFDIESISDVKYTDGWQKLVINDTIKETVLAMVENHESIPSKEGRVGSLPSVDLIQGKGKGLIILLHGEPGVGKTSTAECVADHTKRPLFPVTCGDIGDNAEFVEKNLERNFQLAHKWGCVLLLDEADVFLKRRNDTDLPRNAIVSVFLRTLEYYSGILFLTTNRVGQIDRAFKSRIHVSLYYPKLDKKTSIQIWKNNIGRIREEFEAQKNTDFDIREKEIIQFAKEHFKDIKDKKLLNWNGRQIRNAFQTAVALATFDARKNKRPSYIILGKEQFTRVAAAAEEFDRYLVSLSQGKNDSQLAEEHRWRVDNFQNQPMVVPMVPNTDPGRSVYAFGQSSRSSKGRGHERGVFNEAQPSDTDSDSSTSSDKEETSEPDLRHAESDVSSETESDLVSSEEEKKKKRIGRTLVETFLLRPKHTIIASVCDTAADYVKELEALPKSDGSRLQLVKIESSNSADPAAAIRVLTDVDHIDVVVANAGGAGEKGDHPLRSGELRERDRRVYRECARAPSPIPGRQTFAGEWVSVSSAAGSIGRLELHKAHIAPALVQTESGNKGARAMGLPQAPNSQRQSVDAILGLIDNASRETTSGKFFNVIDGTVIPW</sequence>
<dbReference type="InterPro" id="IPR003593">
    <property type="entry name" value="AAA+_ATPase"/>
</dbReference>
<proteinExistence type="predicted"/>
<dbReference type="InterPro" id="IPR027417">
    <property type="entry name" value="P-loop_NTPase"/>
</dbReference>
<dbReference type="Pfam" id="PF22942">
    <property type="entry name" value="DUF7025"/>
    <property type="match status" value="1"/>
</dbReference>
<dbReference type="SMART" id="SM00382">
    <property type="entry name" value="AAA"/>
    <property type="match status" value="1"/>
</dbReference>
<evidence type="ECO:0000259" key="2">
    <source>
        <dbReference type="SMART" id="SM00382"/>
    </source>
</evidence>
<dbReference type="GO" id="GO:0016887">
    <property type="term" value="F:ATP hydrolysis activity"/>
    <property type="evidence" value="ECO:0007669"/>
    <property type="project" value="InterPro"/>
</dbReference>
<dbReference type="CDD" id="cd19481">
    <property type="entry name" value="RecA-like_protease"/>
    <property type="match status" value="1"/>
</dbReference>
<dbReference type="Pfam" id="PF00004">
    <property type="entry name" value="AAA"/>
    <property type="match status" value="1"/>
</dbReference>
<name>A0A9W9X477_9EURO</name>
<reference evidence="3" key="1">
    <citation type="submission" date="2022-12" db="EMBL/GenBank/DDBJ databases">
        <authorList>
            <person name="Petersen C."/>
        </authorList>
    </citation>
    <scope>NUCLEOTIDE SEQUENCE</scope>
    <source>
        <strain evidence="3">IBT 17660</strain>
    </source>
</reference>
<feature type="compositionally biased region" description="Basic and acidic residues" evidence="1">
    <location>
        <begin position="67"/>
        <end position="80"/>
    </location>
</feature>
<evidence type="ECO:0000313" key="4">
    <source>
        <dbReference type="Proteomes" id="UP001147760"/>
    </source>
</evidence>
<dbReference type="AlphaFoldDB" id="A0A9W9X477"/>
<dbReference type="InterPro" id="IPR054289">
    <property type="entry name" value="DUF7025"/>
</dbReference>
<dbReference type="EMBL" id="JAPWDO010000002">
    <property type="protein sequence ID" value="KAJ5483320.1"/>
    <property type="molecule type" value="Genomic_DNA"/>
</dbReference>
<dbReference type="InterPro" id="IPR003959">
    <property type="entry name" value="ATPase_AAA_core"/>
</dbReference>
<accession>A0A9W9X477</accession>
<keyword evidence="4" id="KW-1185">Reference proteome</keyword>